<evidence type="ECO:0000313" key="2">
    <source>
        <dbReference type="EMBL" id="KAF1837043.1"/>
    </source>
</evidence>
<dbReference type="GO" id="GO:0004771">
    <property type="term" value="F:sterol ester esterase activity"/>
    <property type="evidence" value="ECO:0007669"/>
    <property type="project" value="TreeGrafter"/>
</dbReference>
<evidence type="ECO:0000259" key="1">
    <source>
        <dbReference type="Pfam" id="PF07859"/>
    </source>
</evidence>
<dbReference type="InterPro" id="IPR013094">
    <property type="entry name" value="AB_hydrolase_3"/>
</dbReference>
<dbReference type="OrthoDB" id="433474at2759"/>
<dbReference type="Proteomes" id="UP000800040">
    <property type="component" value="Unassembled WGS sequence"/>
</dbReference>
<dbReference type="GO" id="GO:0019433">
    <property type="term" value="P:triglyceride catabolic process"/>
    <property type="evidence" value="ECO:0007669"/>
    <property type="project" value="TreeGrafter"/>
</dbReference>
<dbReference type="InterPro" id="IPR029058">
    <property type="entry name" value="AB_hydrolase_fold"/>
</dbReference>
<keyword evidence="2" id="KW-0378">Hydrolase</keyword>
<protein>
    <submittedName>
        <fullName evidence="2">Alpha/beta-hydrolase</fullName>
    </submittedName>
</protein>
<accession>A0A6A5KTS8</accession>
<dbReference type="AlphaFoldDB" id="A0A6A5KTS8"/>
<organism evidence="2 3">
    <name type="scientific">Decorospora gaudefroyi</name>
    <dbReference type="NCBI Taxonomy" id="184978"/>
    <lineage>
        <taxon>Eukaryota</taxon>
        <taxon>Fungi</taxon>
        <taxon>Dikarya</taxon>
        <taxon>Ascomycota</taxon>
        <taxon>Pezizomycotina</taxon>
        <taxon>Dothideomycetes</taxon>
        <taxon>Pleosporomycetidae</taxon>
        <taxon>Pleosporales</taxon>
        <taxon>Pleosporineae</taxon>
        <taxon>Pleosporaceae</taxon>
        <taxon>Decorospora</taxon>
    </lineage>
</organism>
<dbReference type="Gene3D" id="3.40.50.1820">
    <property type="entry name" value="alpha/beta hydrolase"/>
    <property type="match status" value="1"/>
</dbReference>
<name>A0A6A5KTS8_9PLEO</name>
<feature type="domain" description="Alpha/beta hydrolase fold-3" evidence="1">
    <location>
        <begin position="90"/>
        <end position="179"/>
    </location>
</feature>
<dbReference type="GO" id="GO:0005829">
    <property type="term" value="C:cytosol"/>
    <property type="evidence" value="ECO:0007669"/>
    <property type="project" value="TreeGrafter"/>
</dbReference>
<sequence>MANTTEATPKPKGNRPRWMLHVQAQFWRVLMGIGMMLHRLARPRPPKPAFHRDIDATVSPLKGKFRLNFYVPKEYKKHKKLKGTKKYPVVINFHGGGFVLGTAHDDARWCGVVVDQVGAVVVSVDYRLAPENPFPTAVEDGADAVLWLAQNAEELMLDADRFAISGFSSGGNMSFTVPLCLQGELFDRTTSGARIIDDRAGNVPNATVAPPPALAQNLTPNGSRVPLVRQKSRLDRIAMLRQTGASSLSLVSSYKDGSGVSVMTEASNAILKIRGIVSFYPPTDYTQTRAQRRGTCTRADQQLPAVFTDLFDDSYLQPPSLDLSHPWLSPGVAPDRMLKALPDDIVLFCCEWDMLLAEGERFRDRLQQDLGKRVHYHCVPGVPHGWDKAPNPLRESPGARQQYMVACKELKRMFDLEDDDNDGDNEHVDARADLACKQYHKSVDLGKRAAPKV</sequence>
<keyword evidence="3" id="KW-1185">Reference proteome</keyword>
<dbReference type="SUPFAM" id="SSF53474">
    <property type="entry name" value="alpha/beta-Hydrolases"/>
    <property type="match status" value="1"/>
</dbReference>
<dbReference type="PANTHER" id="PTHR23025">
    <property type="entry name" value="TRIACYLGLYCEROL LIPASE"/>
    <property type="match status" value="1"/>
</dbReference>
<proteinExistence type="predicted"/>
<gene>
    <name evidence="2" type="ORF">BDW02DRAFT_566467</name>
</gene>
<dbReference type="GO" id="GO:0004806">
    <property type="term" value="F:triacylglycerol lipase activity"/>
    <property type="evidence" value="ECO:0007669"/>
    <property type="project" value="TreeGrafter"/>
</dbReference>
<dbReference type="PANTHER" id="PTHR23025:SF4">
    <property type="entry name" value="ALPHA_BETA HYDROLASE FOLD-3 DOMAIN-CONTAINING PROTEIN"/>
    <property type="match status" value="1"/>
</dbReference>
<reference evidence="2" key="1">
    <citation type="submission" date="2020-01" db="EMBL/GenBank/DDBJ databases">
        <authorList>
            <consortium name="DOE Joint Genome Institute"/>
            <person name="Haridas S."/>
            <person name="Albert R."/>
            <person name="Binder M."/>
            <person name="Bloem J."/>
            <person name="Labutti K."/>
            <person name="Salamov A."/>
            <person name="Andreopoulos B."/>
            <person name="Baker S.E."/>
            <person name="Barry K."/>
            <person name="Bills G."/>
            <person name="Bluhm B.H."/>
            <person name="Cannon C."/>
            <person name="Castanera R."/>
            <person name="Culley D.E."/>
            <person name="Daum C."/>
            <person name="Ezra D."/>
            <person name="Gonzalez J.B."/>
            <person name="Henrissat B."/>
            <person name="Kuo A."/>
            <person name="Liang C."/>
            <person name="Lipzen A."/>
            <person name="Lutzoni F."/>
            <person name="Magnuson J."/>
            <person name="Mondo S."/>
            <person name="Nolan M."/>
            <person name="Ohm R."/>
            <person name="Pangilinan J."/>
            <person name="Park H.-J."/>
            <person name="Ramirez L."/>
            <person name="Alfaro M."/>
            <person name="Sun H."/>
            <person name="Tritt A."/>
            <person name="Yoshinaga Y."/>
            <person name="Zwiers L.-H."/>
            <person name="Turgeon B.G."/>
            <person name="Goodwin S.B."/>
            <person name="Spatafora J.W."/>
            <person name="Crous P.W."/>
            <person name="Grigoriev I.V."/>
        </authorList>
    </citation>
    <scope>NUCLEOTIDE SEQUENCE</scope>
    <source>
        <strain evidence="2">P77</strain>
    </source>
</reference>
<feature type="domain" description="Alpha/beta hydrolase fold-3" evidence="1">
    <location>
        <begin position="266"/>
        <end position="386"/>
    </location>
</feature>
<evidence type="ECO:0000313" key="3">
    <source>
        <dbReference type="Proteomes" id="UP000800040"/>
    </source>
</evidence>
<dbReference type="Pfam" id="PF07859">
    <property type="entry name" value="Abhydrolase_3"/>
    <property type="match status" value="2"/>
</dbReference>
<dbReference type="EMBL" id="ML975266">
    <property type="protein sequence ID" value="KAF1837043.1"/>
    <property type="molecule type" value="Genomic_DNA"/>
</dbReference>